<evidence type="ECO:0000313" key="2">
    <source>
        <dbReference type="EMBL" id="KAH7438190.1"/>
    </source>
</evidence>
<sequence length="101" mass="11104">MYSSLVNNGGAFTRDSGVSSRSNISASLDDTVRNSAMAAARFQRTFLKLLNFKGAFNSSFAADVCTADSSKLRWIGSIHLGCNYIFRSEEEVQNQGHFVVR</sequence>
<name>A0A8T2UU66_CERRI</name>
<proteinExistence type="predicted"/>
<gene>
    <name evidence="2" type="ORF">KP509_04G004400</name>
</gene>
<dbReference type="Proteomes" id="UP000825935">
    <property type="component" value="Chromosome 4"/>
</dbReference>
<accession>A0A8T2UU66</accession>
<reference evidence="2" key="1">
    <citation type="submission" date="2021-08" db="EMBL/GenBank/DDBJ databases">
        <title>WGS assembly of Ceratopteris richardii.</title>
        <authorList>
            <person name="Marchant D.B."/>
            <person name="Chen G."/>
            <person name="Jenkins J."/>
            <person name="Shu S."/>
            <person name="Leebens-Mack J."/>
            <person name="Grimwood J."/>
            <person name="Schmutz J."/>
            <person name="Soltis P."/>
            <person name="Soltis D."/>
            <person name="Chen Z.-H."/>
        </authorList>
    </citation>
    <scope>NUCLEOTIDE SEQUENCE</scope>
    <source>
        <strain evidence="2">Whitten #5841</strain>
        <tissue evidence="2">Leaf</tissue>
    </source>
</reference>
<dbReference type="AlphaFoldDB" id="A0A8T2UU66"/>
<evidence type="ECO:0000256" key="1">
    <source>
        <dbReference type="SAM" id="MobiDB-lite"/>
    </source>
</evidence>
<keyword evidence="3" id="KW-1185">Reference proteome</keyword>
<feature type="region of interest" description="Disordered" evidence="1">
    <location>
        <begin position="1"/>
        <end position="23"/>
    </location>
</feature>
<organism evidence="2 3">
    <name type="scientific">Ceratopteris richardii</name>
    <name type="common">Triangle waterfern</name>
    <dbReference type="NCBI Taxonomy" id="49495"/>
    <lineage>
        <taxon>Eukaryota</taxon>
        <taxon>Viridiplantae</taxon>
        <taxon>Streptophyta</taxon>
        <taxon>Embryophyta</taxon>
        <taxon>Tracheophyta</taxon>
        <taxon>Polypodiopsida</taxon>
        <taxon>Polypodiidae</taxon>
        <taxon>Polypodiales</taxon>
        <taxon>Pteridineae</taxon>
        <taxon>Pteridaceae</taxon>
        <taxon>Parkerioideae</taxon>
        <taxon>Ceratopteris</taxon>
    </lineage>
</organism>
<protein>
    <submittedName>
        <fullName evidence="2">Uncharacterized protein</fullName>
    </submittedName>
</protein>
<comment type="caution">
    <text evidence="2">The sequence shown here is derived from an EMBL/GenBank/DDBJ whole genome shotgun (WGS) entry which is preliminary data.</text>
</comment>
<evidence type="ECO:0000313" key="3">
    <source>
        <dbReference type="Proteomes" id="UP000825935"/>
    </source>
</evidence>
<dbReference type="EMBL" id="CM035409">
    <property type="protein sequence ID" value="KAH7438190.1"/>
    <property type="molecule type" value="Genomic_DNA"/>
</dbReference>